<dbReference type="Gramene" id="KCW73886">
    <property type="protein sequence ID" value="KCW73886"/>
    <property type="gene ID" value="EUGRSUZ_E02479"/>
</dbReference>
<dbReference type="PANTHER" id="PTHR21450">
    <property type="entry name" value="PROTEIN ALTERED PHOSPHATE STARVATION RESPONSE 1"/>
    <property type="match status" value="1"/>
</dbReference>
<feature type="domain" description="DUF630" evidence="4">
    <location>
        <begin position="1"/>
        <end position="59"/>
    </location>
</feature>
<accession>A0A059C6S3</accession>
<dbReference type="InterPro" id="IPR006868">
    <property type="entry name" value="DUF630"/>
</dbReference>
<dbReference type="InParanoid" id="A0A059C6S3"/>
<evidence type="ECO:0000259" key="3">
    <source>
        <dbReference type="Pfam" id="PF04782"/>
    </source>
</evidence>
<protein>
    <recommendedName>
        <fullName evidence="6">DUF632 domain-containing protein</fullName>
    </recommendedName>
</protein>
<dbReference type="OMA" id="WIKLTDC"/>
<evidence type="ECO:0000256" key="2">
    <source>
        <dbReference type="SAM" id="MobiDB-lite"/>
    </source>
</evidence>
<proteinExistence type="predicted"/>
<gene>
    <name evidence="5" type="ORF">EUGRSUZ_E02479</name>
</gene>
<evidence type="ECO:0000313" key="5">
    <source>
        <dbReference type="EMBL" id="KCW73886.1"/>
    </source>
</evidence>
<evidence type="ECO:0000256" key="1">
    <source>
        <dbReference type="SAM" id="Coils"/>
    </source>
</evidence>
<feature type="region of interest" description="Disordered" evidence="2">
    <location>
        <begin position="153"/>
        <end position="177"/>
    </location>
</feature>
<dbReference type="AlphaFoldDB" id="A0A059C6S3"/>
<sequence length="629" mass="71270">MGCVASRIDEEERVRACKERKRLMKQLLVFREEFADALLAYLRALKNTGATLRQFTESESLEIENILYGLASPPSPPPPLPPSPPPPPVFSPDNRRHNKSKREITSTQESIEIDEDFICKPPPPPIPGLLHEENEGGDGVVETLKRGTVDLLPENEQAVESDDDTSSQMSGDTNESADMTMEVWKSKKSLEGIVKNLDEHFLEASALGRDIAILVDINSWDSFPPKKTKEHKRKRSSSAKVVSALSWNWSSKSLQLTRDVAEYPRPSEPCMPGAHQITLDKLFSEEHNLYKHFKDEENTKLEYKRKLSLLQRQEDENQDWTKRDKTRLTVEGLESDLIILQESISRTCEVILTLIDEELHPQLVALTSGLLHMWKTMCRCHKLQNHIALQLNHISVNQVTGLSSDFHRQAAVQLKSEVESWYESFCKLVTSQKGYVSTLQRWLKLTDCLADDQLQSNFSSVLCTLCEDWQIHLERVPDKAASDALKSLLLGVRSILLQQAEELDLQRKAKKLEKKLQKESSSLDEMEKKLERGISADNPTLEVDPNHPISLKRAKIEALKKRLDDENAKYAVSVEFTKAMALSHLKNGLPRVFKALMEFSGACTKVFEALNNPGEQVGSRENEPRVLPA</sequence>
<dbReference type="EMBL" id="KK198757">
    <property type="protein sequence ID" value="KCW73886.1"/>
    <property type="molecule type" value="Genomic_DNA"/>
</dbReference>
<dbReference type="Pfam" id="PF04783">
    <property type="entry name" value="DUF630"/>
    <property type="match status" value="1"/>
</dbReference>
<feature type="coiled-coil region" evidence="1">
    <location>
        <begin position="495"/>
        <end position="569"/>
    </location>
</feature>
<feature type="compositionally biased region" description="Polar residues" evidence="2">
    <location>
        <begin position="166"/>
        <end position="177"/>
    </location>
</feature>
<dbReference type="eggNOG" id="ENOG502QRIQ">
    <property type="taxonomic scope" value="Eukaryota"/>
</dbReference>
<reference evidence="5" key="1">
    <citation type="submission" date="2013-07" db="EMBL/GenBank/DDBJ databases">
        <title>The genome of Eucalyptus grandis.</title>
        <authorList>
            <person name="Schmutz J."/>
            <person name="Hayes R."/>
            <person name="Myburg A."/>
            <person name="Tuskan G."/>
            <person name="Grattapaglia D."/>
            <person name="Rokhsar D.S."/>
        </authorList>
    </citation>
    <scope>NUCLEOTIDE SEQUENCE</scope>
    <source>
        <tissue evidence="5">Leaf extractions</tissue>
    </source>
</reference>
<organism evidence="5">
    <name type="scientific">Eucalyptus grandis</name>
    <name type="common">Flooded gum</name>
    <dbReference type="NCBI Taxonomy" id="71139"/>
    <lineage>
        <taxon>Eukaryota</taxon>
        <taxon>Viridiplantae</taxon>
        <taxon>Streptophyta</taxon>
        <taxon>Embryophyta</taxon>
        <taxon>Tracheophyta</taxon>
        <taxon>Spermatophyta</taxon>
        <taxon>Magnoliopsida</taxon>
        <taxon>eudicotyledons</taxon>
        <taxon>Gunneridae</taxon>
        <taxon>Pentapetalae</taxon>
        <taxon>rosids</taxon>
        <taxon>malvids</taxon>
        <taxon>Myrtales</taxon>
        <taxon>Myrtaceae</taxon>
        <taxon>Myrtoideae</taxon>
        <taxon>Eucalypteae</taxon>
        <taxon>Eucalyptus</taxon>
    </lineage>
</organism>
<keyword evidence="1" id="KW-0175">Coiled coil</keyword>
<dbReference type="STRING" id="71139.A0A059C6S3"/>
<dbReference type="FunCoup" id="A0A059C6S3">
    <property type="interactions" value="925"/>
</dbReference>
<name>A0A059C6S3_EUCGR</name>
<dbReference type="Pfam" id="PF04782">
    <property type="entry name" value="DUF632"/>
    <property type="match status" value="1"/>
</dbReference>
<feature type="compositionally biased region" description="Pro residues" evidence="2">
    <location>
        <begin position="73"/>
        <end position="90"/>
    </location>
</feature>
<evidence type="ECO:0000259" key="4">
    <source>
        <dbReference type="Pfam" id="PF04783"/>
    </source>
</evidence>
<dbReference type="PANTHER" id="PTHR21450:SF21">
    <property type="entry name" value="REDUCTASE SUBUNIT C, PUTATIVE (DUF630 AND DUF632)-RELATED"/>
    <property type="match status" value="1"/>
</dbReference>
<feature type="region of interest" description="Disordered" evidence="2">
    <location>
        <begin position="69"/>
        <end position="111"/>
    </location>
</feature>
<evidence type="ECO:0008006" key="6">
    <source>
        <dbReference type="Google" id="ProtNLM"/>
    </source>
</evidence>
<feature type="domain" description="DUF632" evidence="3">
    <location>
        <begin position="190"/>
        <end position="493"/>
    </location>
</feature>
<dbReference type="InterPro" id="IPR006867">
    <property type="entry name" value="DUF632"/>
</dbReference>